<dbReference type="SUPFAM" id="SSF53850">
    <property type="entry name" value="Periplasmic binding protein-like II"/>
    <property type="match status" value="1"/>
</dbReference>
<dbReference type="InterPro" id="IPR050490">
    <property type="entry name" value="Bact_solute-bd_prot1"/>
</dbReference>
<evidence type="ECO:0000313" key="2">
    <source>
        <dbReference type="Proteomes" id="UP000552038"/>
    </source>
</evidence>
<dbReference type="AlphaFoldDB" id="A0AAP7DIF7"/>
<dbReference type="InterPro" id="IPR006059">
    <property type="entry name" value="SBP"/>
</dbReference>
<organism evidence="1 2">
    <name type="scientific">Paenibacillus alvei</name>
    <name type="common">Bacillus alvei</name>
    <dbReference type="NCBI Taxonomy" id="44250"/>
    <lineage>
        <taxon>Bacteria</taxon>
        <taxon>Bacillati</taxon>
        <taxon>Bacillota</taxon>
        <taxon>Bacilli</taxon>
        <taxon>Bacillales</taxon>
        <taxon>Paenibacillaceae</taxon>
        <taxon>Paenibacillus</taxon>
    </lineage>
</organism>
<protein>
    <submittedName>
        <fullName evidence="1">Extracellular solute-binding protein</fullName>
    </submittedName>
</protein>
<dbReference type="Proteomes" id="UP000552038">
    <property type="component" value="Unassembled WGS sequence"/>
</dbReference>
<reference evidence="1 2" key="1">
    <citation type="submission" date="2020-05" db="EMBL/GenBank/DDBJ databases">
        <title>Whole genome sequencing and identification of novel metabolites from Paenibacillus alvei strain JR949.</title>
        <authorList>
            <person name="Rajendhran J."/>
            <person name="Sree Pranav P."/>
            <person name="Mahalakshmi B."/>
            <person name="Karthikeyan R."/>
        </authorList>
    </citation>
    <scope>NUCLEOTIDE SEQUENCE [LARGE SCALE GENOMIC DNA]</scope>
    <source>
        <strain evidence="1 2">JR949</strain>
    </source>
</reference>
<dbReference type="PANTHER" id="PTHR43649:SF12">
    <property type="entry name" value="DIACETYLCHITOBIOSE BINDING PROTEIN DASA"/>
    <property type="match status" value="1"/>
</dbReference>
<dbReference type="Pfam" id="PF01547">
    <property type="entry name" value="SBP_bac_1"/>
    <property type="match status" value="1"/>
</dbReference>
<dbReference type="RefSeq" id="WP_171417004.1">
    <property type="nucleotide sequence ID" value="NZ_JABFOR010000015.1"/>
</dbReference>
<sequence length="554" mass="62976">MDNQRMGVRRKMKINNSLYALTNNWAAVVQRTMLPYRGTIRMTGILVACLFVLVGCSGGTAQSEFAAQRSLLPKVTVVLNSLGIGFPEPFTENDNPYLSKIEAKTGLRVEMIIPPSHRYEDRVGVMMMSNHTPDLISIADANWVSYYARKQMLTPLDQLITRYAPKLKERIPPDIWEQVSFNGQVYAIPSLHEGQGLEMMYIRKDWLDRLGLTPPTTLAEMMSVMRAFTLLDPDGNGLHDTFGISFIEELGRTSPWFGAFGVQLDQWMERNGQLVYSNVQPEMKEALAFMRTMVQEGLADPLFPIQTQRGIEKQVIDGRLGLFTGTWYDTRSVLEKSKARDSRAEWISISFPKGPGGSGTYALPPVRSYQVIPASSSHAVEVLQLLNYIAGEGRDTLKLGIEGEVWRWENGKRVTNMERHTQHHYRGLYANLADIPDEAYTQSRLDSLGVGYRLYDNLRFASINARTSAFRSLPTPAMTRYAPLLLKKNDMLIDIILGNRPLEDFERYVSEWMDEGGREMTKEANDWYHFSWNQMNNQSQPYNGHSGRNQEGGR</sequence>
<comment type="caution">
    <text evidence="1">The sequence shown here is derived from an EMBL/GenBank/DDBJ whole genome shotgun (WGS) entry which is preliminary data.</text>
</comment>
<gene>
    <name evidence="1" type="ORF">HMI46_13370</name>
</gene>
<dbReference type="CDD" id="cd13580">
    <property type="entry name" value="PBP2_AlgQ_like_1"/>
    <property type="match status" value="1"/>
</dbReference>
<dbReference type="Gene3D" id="3.40.190.10">
    <property type="entry name" value="Periplasmic binding protein-like II"/>
    <property type="match status" value="2"/>
</dbReference>
<evidence type="ECO:0000313" key="1">
    <source>
        <dbReference type="EMBL" id="NOJ71542.1"/>
    </source>
</evidence>
<dbReference type="EMBL" id="JABFOR010000015">
    <property type="protein sequence ID" value="NOJ71542.1"/>
    <property type="molecule type" value="Genomic_DNA"/>
</dbReference>
<dbReference type="PANTHER" id="PTHR43649">
    <property type="entry name" value="ARABINOSE-BINDING PROTEIN-RELATED"/>
    <property type="match status" value="1"/>
</dbReference>
<name>A0AAP7DIF7_PAEAL</name>
<proteinExistence type="predicted"/>
<accession>A0AAP7DIF7</accession>